<comment type="similarity">
    <text evidence="2">Belongs to the HIBADH-related family. 3-hydroxyisobutyrate dehydrogenase subfamily.</text>
</comment>
<dbReference type="InterPro" id="IPR006115">
    <property type="entry name" value="6PGDH_NADP-bd"/>
</dbReference>
<dbReference type="FunFam" id="1.10.1040.10:FF:000006">
    <property type="entry name" value="3-hydroxyisobutyrate dehydrogenase"/>
    <property type="match status" value="1"/>
</dbReference>
<evidence type="ECO:0000256" key="9">
    <source>
        <dbReference type="SAM" id="MobiDB-lite"/>
    </source>
</evidence>
<dbReference type="InterPro" id="IPR029154">
    <property type="entry name" value="HIBADH-like_NADP-bd"/>
</dbReference>
<comment type="caution">
    <text evidence="12">The sequence shown here is derived from an EMBL/GenBank/DDBJ whole genome shotgun (WGS) entry which is preliminary data.</text>
</comment>
<comment type="pathway">
    <text evidence="1">Amino-acid degradation; L-valine degradation.</text>
</comment>
<evidence type="ECO:0000256" key="2">
    <source>
        <dbReference type="ARBA" id="ARBA00006013"/>
    </source>
</evidence>
<dbReference type="Gene3D" id="1.10.1040.10">
    <property type="entry name" value="N-(1-d-carboxylethyl)-l-norvaline Dehydrogenase, domain 2"/>
    <property type="match status" value="1"/>
</dbReference>
<evidence type="ECO:0000256" key="6">
    <source>
        <dbReference type="ARBA" id="ARBA00023027"/>
    </source>
</evidence>
<dbReference type="GO" id="GO:0050661">
    <property type="term" value="F:NADP binding"/>
    <property type="evidence" value="ECO:0007669"/>
    <property type="project" value="InterPro"/>
</dbReference>
<evidence type="ECO:0000256" key="7">
    <source>
        <dbReference type="ARBA" id="ARBA00049197"/>
    </source>
</evidence>
<dbReference type="GO" id="GO:0006574">
    <property type="term" value="P:L-valine catabolic process"/>
    <property type="evidence" value="ECO:0007669"/>
    <property type="project" value="TreeGrafter"/>
</dbReference>
<dbReference type="SUPFAM" id="SSF51735">
    <property type="entry name" value="NAD(P)-binding Rossmann-fold domains"/>
    <property type="match status" value="1"/>
</dbReference>
<evidence type="ECO:0000313" key="12">
    <source>
        <dbReference type="EMBL" id="KAF9518914.1"/>
    </source>
</evidence>
<gene>
    <name evidence="12" type="ORF">BS47DRAFT_1337815</name>
</gene>
<dbReference type="EMBL" id="MU128921">
    <property type="protein sequence ID" value="KAF9518914.1"/>
    <property type="molecule type" value="Genomic_DNA"/>
</dbReference>
<dbReference type="GO" id="GO:0008442">
    <property type="term" value="F:3-hydroxyisobutyrate dehydrogenase activity"/>
    <property type="evidence" value="ECO:0007669"/>
    <property type="project" value="UniProtKB-EC"/>
</dbReference>
<sequence length="330" mass="34515">MGLEMAMNLFSKTAKAQPSSSFVVCDPNSASPKSRLDVVDSPLEVTRHADTIFTVLPSSPHVKKVYLGDAGVLQALSSRLDGPRFFVDSTTLDVQVARRVAEQVTATGGQIVDAPVSGGVVGARAGTLSFMVGGPSASFDIAKPYLELMGQRIIHCGGSGTGLIAKLCNNHVLGINQIAIAEGMLLGTSLGLTPDLLASIINSSTGRSWPSEVNNPVPGALKDKSPPCERGYAGGFASKLMLKDMLLASDAARPVAVPLPIGARAMEVYTQMIAADEEPRRDRAAHPDAPKGGPPGKSTTSTGTMPRGEKDFSVVYDYLREQAGEPVGSR</sequence>
<dbReference type="InterPro" id="IPR013328">
    <property type="entry name" value="6PGD_dom2"/>
</dbReference>
<evidence type="ECO:0000313" key="13">
    <source>
        <dbReference type="Proteomes" id="UP000886523"/>
    </source>
</evidence>
<keyword evidence="4" id="KW-0101">Branched-chain amino acid catabolism</keyword>
<dbReference type="AlphaFoldDB" id="A0A9P6B6Z9"/>
<feature type="compositionally biased region" description="Basic and acidic residues" evidence="9">
    <location>
        <begin position="307"/>
        <end position="316"/>
    </location>
</feature>
<dbReference type="EC" id="1.1.1.31" evidence="3"/>
<evidence type="ECO:0000256" key="5">
    <source>
        <dbReference type="ARBA" id="ARBA00023002"/>
    </source>
</evidence>
<dbReference type="GO" id="GO:0051287">
    <property type="term" value="F:NAD binding"/>
    <property type="evidence" value="ECO:0007669"/>
    <property type="project" value="InterPro"/>
</dbReference>
<keyword evidence="5" id="KW-0560">Oxidoreductase</keyword>
<dbReference type="GO" id="GO:0005739">
    <property type="term" value="C:mitochondrion"/>
    <property type="evidence" value="ECO:0007669"/>
    <property type="project" value="TreeGrafter"/>
</dbReference>
<feature type="compositionally biased region" description="Basic and acidic residues" evidence="9">
    <location>
        <begin position="277"/>
        <end position="289"/>
    </location>
</feature>
<feature type="active site" evidence="8">
    <location>
        <position position="166"/>
    </location>
</feature>
<dbReference type="Pfam" id="PF03446">
    <property type="entry name" value="NAD_binding_2"/>
    <property type="match status" value="1"/>
</dbReference>
<feature type="compositionally biased region" description="Low complexity" evidence="9">
    <location>
        <begin position="296"/>
        <end position="306"/>
    </location>
</feature>
<dbReference type="OrthoDB" id="435038at2759"/>
<keyword evidence="6" id="KW-0520">NAD</keyword>
<dbReference type="InterPro" id="IPR015815">
    <property type="entry name" value="HIBADH-related"/>
</dbReference>
<accession>A0A9P6B6Z9</accession>
<evidence type="ECO:0000259" key="11">
    <source>
        <dbReference type="Pfam" id="PF14833"/>
    </source>
</evidence>
<dbReference type="PANTHER" id="PTHR22981:SF7">
    <property type="entry name" value="3-HYDROXYISOBUTYRATE DEHYDROGENASE, MITOCHONDRIAL"/>
    <property type="match status" value="1"/>
</dbReference>
<keyword evidence="13" id="KW-1185">Reference proteome</keyword>
<dbReference type="Gene3D" id="3.40.50.720">
    <property type="entry name" value="NAD(P)-binding Rossmann-like Domain"/>
    <property type="match status" value="1"/>
</dbReference>
<feature type="domain" description="6-phosphogluconate dehydrogenase NADP-binding" evidence="10">
    <location>
        <begin position="1"/>
        <end position="157"/>
    </location>
</feature>
<reference evidence="12" key="1">
    <citation type="journal article" date="2020" name="Nat. Commun.">
        <title>Large-scale genome sequencing of mycorrhizal fungi provides insights into the early evolution of symbiotic traits.</title>
        <authorList>
            <person name="Miyauchi S."/>
            <person name="Kiss E."/>
            <person name="Kuo A."/>
            <person name="Drula E."/>
            <person name="Kohler A."/>
            <person name="Sanchez-Garcia M."/>
            <person name="Morin E."/>
            <person name="Andreopoulos B."/>
            <person name="Barry K.W."/>
            <person name="Bonito G."/>
            <person name="Buee M."/>
            <person name="Carver A."/>
            <person name="Chen C."/>
            <person name="Cichocki N."/>
            <person name="Clum A."/>
            <person name="Culley D."/>
            <person name="Crous P.W."/>
            <person name="Fauchery L."/>
            <person name="Girlanda M."/>
            <person name="Hayes R.D."/>
            <person name="Keri Z."/>
            <person name="LaButti K."/>
            <person name="Lipzen A."/>
            <person name="Lombard V."/>
            <person name="Magnuson J."/>
            <person name="Maillard F."/>
            <person name="Murat C."/>
            <person name="Nolan M."/>
            <person name="Ohm R.A."/>
            <person name="Pangilinan J."/>
            <person name="Pereira M.F."/>
            <person name="Perotto S."/>
            <person name="Peter M."/>
            <person name="Pfister S."/>
            <person name="Riley R."/>
            <person name="Sitrit Y."/>
            <person name="Stielow J.B."/>
            <person name="Szollosi G."/>
            <person name="Zifcakova L."/>
            <person name="Stursova M."/>
            <person name="Spatafora J.W."/>
            <person name="Tedersoo L."/>
            <person name="Vaario L.M."/>
            <person name="Yamada A."/>
            <person name="Yan M."/>
            <person name="Wang P."/>
            <person name="Xu J."/>
            <person name="Bruns T."/>
            <person name="Baldrian P."/>
            <person name="Vilgalys R."/>
            <person name="Dunand C."/>
            <person name="Henrissat B."/>
            <person name="Grigoriev I.V."/>
            <person name="Hibbett D."/>
            <person name="Nagy L.G."/>
            <person name="Martin F.M."/>
        </authorList>
    </citation>
    <scope>NUCLEOTIDE SEQUENCE</scope>
    <source>
        <strain evidence="12">UP504</strain>
    </source>
</reference>
<dbReference type="PANTHER" id="PTHR22981">
    <property type="entry name" value="3-HYDROXYISOBUTYRATE DEHYDROGENASE-RELATED"/>
    <property type="match status" value="1"/>
</dbReference>
<dbReference type="InterPro" id="IPR036291">
    <property type="entry name" value="NAD(P)-bd_dom_sf"/>
</dbReference>
<dbReference type="InterPro" id="IPR008927">
    <property type="entry name" value="6-PGluconate_DH-like_C_sf"/>
</dbReference>
<dbReference type="Pfam" id="PF14833">
    <property type="entry name" value="NAD_binding_11"/>
    <property type="match status" value="1"/>
</dbReference>
<evidence type="ECO:0000256" key="3">
    <source>
        <dbReference type="ARBA" id="ARBA00012991"/>
    </source>
</evidence>
<proteinExistence type="inferred from homology"/>
<protein>
    <recommendedName>
        <fullName evidence="3">3-hydroxyisobutyrate dehydrogenase</fullName>
        <ecNumber evidence="3">1.1.1.31</ecNumber>
    </recommendedName>
</protein>
<evidence type="ECO:0000256" key="4">
    <source>
        <dbReference type="ARBA" id="ARBA00022456"/>
    </source>
</evidence>
<evidence type="ECO:0000259" key="10">
    <source>
        <dbReference type="Pfam" id="PF03446"/>
    </source>
</evidence>
<evidence type="ECO:0000256" key="8">
    <source>
        <dbReference type="PIRSR" id="PIRSR000103-1"/>
    </source>
</evidence>
<comment type="catalytic activity">
    <reaction evidence="7">
        <text>3-hydroxy-2-methylpropanoate + NAD(+) = 2-methyl-3-oxopropanoate + NADH + H(+)</text>
        <dbReference type="Rhea" id="RHEA:17681"/>
        <dbReference type="ChEBI" id="CHEBI:11805"/>
        <dbReference type="ChEBI" id="CHEBI:15378"/>
        <dbReference type="ChEBI" id="CHEBI:57540"/>
        <dbReference type="ChEBI" id="CHEBI:57700"/>
        <dbReference type="ChEBI" id="CHEBI:57945"/>
        <dbReference type="EC" id="1.1.1.31"/>
    </reaction>
</comment>
<organism evidence="12 13">
    <name type="scientific">Hydnum rufescens UP504</name>
    <dbReference type="NCBI Taxonomy" id="1448309"/>
    <lineage>
        <taxon>Eukaryota</taxon>
        <taxon>Fungi</taxon>
        <taxon>Dikarya</taxon>
        <taxon>Basidiomycota</taxon>
        <taxon>Agaricomycotina</taxon>
        <taxon>Agaricomycetes</taxon>
        <taxon>Cantharellales</taxon>
        <taxon>Hydnaceae</taxon>
        <taxon>Hydnum</taxon>
    </lineage>
</organism>
<feature type="region of interest" description="Disordered" evidence="9">
    <location>
        <begin position="277"/>
        <end position="316"/>
    </location>
</feature>
<feature type="domain" description="3-hydroxyisobutyrate dehydrogenase-like NAD-binding" evidence="11">
    <location>
        <begin position="160"/>
        <end position="283"/>
    </location>
</feature>
<evidence type="ECO:0000256" key="1">
    <source>
        <dbReference type="ARBA" id="ARBA00005109"/>
    </source>
</evidence>
<dbReference type="PIRSF" id="PIRSF000103">
    <property type="entry name" value="HIBADH"/>
    <property type="match status" value="1"/>
</dbReference>
<dbReference type="Proteomes" id="UP000886523">
    <property type="component" value="Unassembled WGS sequence"/>
</dbReference>
<name>A0A9P6B6Z9_9AGAM</name>
<dbReference type="SUPFAM" id="SSF48179">
    <property type="entry name" value="6-phosphogluconate dehydrogenase C-terminal domain-like"/>
    <property type="match status" value="1"/>
</dbReference>